<protein>
    <recommendedName>
        <fullName evidence="5">Flagellin</fullName>
    </recommendedName>
</protein>
<dbReference type="PATRIC" id="fig|652.5.peg.3659"/>
<dbReference type="KEGG" id="asr:WL1483_2344"/>
<dbReference type="EMBL" id="CP013067">
    <property type="protein sequence ID" value="ALP41763.1"/>
    <property type="molecule type" value="Genomic_DNA"/>
</dbReference>
<dbReference type="RefSeq" id="WP_060587365.1">
    <property type="nucleotide sequence ID" value="NZ_CP013067.1"/>
</dbReference>
<evidence type="ECO:0000313" key="4">
    <source>
        <dbReference type="Proteomes" id="UP000058114"/>
    </source>
</evidence>
<evidence type="ECO:0000256" key="2">
    <source>
        <dbReference type="SAM" id="MobiDB-lite"/>
    </source>
</evidence>
<dbReference type="Proteomes" id="UP000058114">
    <property type="component" value="Chromosome"/>
</dbReference>
<reference evidence="4" key="1">
    <citation type="submission" date="2015-10" db="EMBL/GenBank/DDBJ databases">
        <title>Complete Genome Sequence of Aeromonas schubertii strain WL1483.</title>
        <authorList>
            <person name="Liu L."/>
        </authorList>
    </citation>
    <scope>NUCLEOTIDE SEQUENCE [LARGE SCALE GENOMIC DNA]</scope>
    <source>
        <strain evidence="4">WL1483</strain>
    </source>
</reference>
<accession>A0A0S2SJA0</accession>
<gene>
    <name evidence="3" type="ORF">WL1483_2344</name>
</gene>
<sequence>MLIHSTRQGAIPETGKPGVIPSHSEPARKSKGSARSERQPDLARLQRWALIGNTQQRIASAQSSEQALGLVWSELRKLDGQLAQQRGRALELNGRLSRLEQHVSGEKGPLTADLKPRLLDRAPTLTYQAEGLDLLTTKGESERLWISFPVSAAAVEVSLPAGASPQEVLSRLNQALQGEQITARRGADGQLTLTLPEGQRRKLDEPVLLRGEGVRLPAGNPIPVRFKQSEGELGKIEKGLSRGEIAQEQQRIRKLLADVEQSVRELKQFRQRAMQQLKQVQSRSQSISASELEQLQSRLSEVLTQGFAGTMSGLLAQANVSRQTVVELLT</sequence>
<name>A0A0S2SJA0_9GAMM</name>
<evidence type="ECO:0000313" key="3">
    <source>
        <dbReference type="EMBL" id="ALP41763.1"/>
    </source>
</evidence>
<keyword evidence="1" id="KW-0175">Coiled coil</keyword>
<proteinExistence type="predicted"/>
<dbReference type="AlphaFoldDB" id="A0A0S2SJA0"/>
<feature type="region of interest" description="Disordered" evidence="2">
    <location>
        <begin position="1"/>
        <end position="40"/>
    </location>
</feature>
<evidence type="ECO:0000256" key="1">
    <source>
        <dbReference type="SAM" id="Coils"/>
    </source>
</evidence>
<feature type="coiled-coil region" evidence="1">
    <location>
        <begin position="245"/>
        <end position="283"/>
    </location>
</feature>
<reference evidence="3 4" key="2">
    <citation type="journal article" date="2016" name="Genome Announc.">
        <title>Complete Genome Sequence of the Highly Virulent Aeromonas schubertii Strain WL1483, Isolated from Diseased Snakehead Fish (Channa argus) in China.</title>
        <authorList>
            <person name="Liu L."/>
            <person name="Li N."/>
            <person name="Zhang D."/>
            <person name="Fu X."/>
            <person name="Shi C."/>
            <person name="Lin Q."/>
            <person name="Hao G."/>
        </authorList>
    </citation>
    <scope>NUCLEOTIDE SEQUENCE [LARGE SCALE GENOMIC DNA]</scope>
    <source>
        <strain evidence="3 4">WL1483</strain>
    </source>
</reference>
<evidence type="ECO:0008006" key="5">
    <source>
        <dbReference type="Google" id="ProtNLM"/>
    </source>
</evidence>
<organism evidence="3 4">
    <name type="scientific">Aeromonas schubertii</name>
    <dbReference type="NCBI Taxonomy" id="652"/>
    <lineage>
        <taxon>Bacteria</taxon>
        <taxon>Pseudomonadati</taxon>
        <taxon>Pseudomonadota</taxon>
        <taxon>Gammaproteobacteria</taxon>
        <taxon>Aeromonadales</taxon>
        <taxon>Aeromonadaceae</taxon>
        <taxon>Aeromonas</taxon>
    </lineage>
</organism>